<feature type="transmembrane region" description="Helical" evidence="6">
    <location>
        <begin position="94"/>
        <end position="117"/>
    </location>
</feature>
<feature type="transmembrane region" description="Helical" evidence="6">
    <location>
        <begin position="374"/>
        <end position="394"/>
    </location>
</feature>
<dbReference type="Gene3D" id="1.20.1250.20">
    <property type="entry name" value="MFS general substrate transporter like domains"/>
    <property type="match status" value="2"/>
</dbReference>
<dbReference type="InterPro" id="IPR011701">
    <property type="entry name" value="MFS"/>
</dbReference>
<evidence type="ECO:0000256" key="6">
    <source>
        <dbReference type="SAM" id="Phobius"/>
    </source>
</evidence>
<evidence type="ECO:0000256" key="1">
    <source>
        <dbReference type="ARBA" id="ARBA00004651"/>
    </source>
</evidence>
<dbReference type="Proteomes" id="UP001150830">
    <property type="component" value="Unassembled WGS sequence"/>
</dbReference>
<keyword evidence="4 6" id="KW-1133">Transmembrane helix</keyword>
<evidence type="ECO:0000259" key="7">
    <source>
        <dbReference type="PROSITE" id="PS50850"/>
    </source>
</evidence>
<dbReference type="RefSeq" id="WP_283172268.1">
    <property type="nucleotide sequence ID" value="NZ_JAPNOA010000009.1"/>
</dbReference>
<dbReference type="Pfam" id="PF07690">
    <property type="entry name" value="MFS_1"/>
    <property type="match status" value="1"/>
</dbReference>
<dbReference type="SUPFAM" id="SSF103473">
    <property type="entry name" value="MFS general substrate transporter"/>
    <property type="match status" value="1"/>
</dbReference>
<feature type="transmembrane region" description="Helical" evidence="6">
    <location>
        <begin position="36"/>
        <end position="58"/>
    </location>
</feature>
<dbReference type="PANTHER" id="PTHR43124">
    <property type="entry name" value="PURINE EFFLUX PUMP PBUE"/>
    <property type="match status" value="1"/>
</dbReference>
<evidence type="ECO:0000256" key="4">
    <source>
        <dbReference type="ARBA" id="ARBA00022989"/>
    </source>
</evidence>
<feature type="transmembrane region" description="Helical" evidence="6">
    <location>
        <begin position="255"/>
        <end position="273"/>
    </location>
</feature>
<dbReference type="PROSITE" id="PS50850">
    <property type="entry name" value="MFS"/>
    <property type="match status" value="1"/>
</dbReference>
<evidence type="ECO:0000256" key="3">
    <source>
        <dbReference type="ARBA" id="ARBA00022692"/>
    </source>
</evidence>
<reference evidence="8" key="1">
    <citation type="submission" date="2022-11" db="EMBL/GenBank/DDBJ databases">
        <title>Parathalassolutuus dongxingensis gen. nov., sp. nov., a novel member of family Oceanospirillaceae isolated from a coastal shrimp pond in Guangxi, China.</title>
        <authorList>
            <person name="Chen H."/>
        </authorList>
    </citation>
    <scope>NUCLEOTIDE SEQUENCE</scope>
    <source>
        <strain evidence="8">G-43</strain>
    </source>
</reference>
<comment type="subcellular location">
    <subcellularLocation>
        <location evidence="1">Cell membrane</location>
        <topology evidence="1">Multi-pass membrane protein</topology>
    </subcellularLocation>
</comment>
<keyword evidence="2" id="KW-1003">Cell membrane</keyword>
<evidence type="ECO:0000256" key="5">
    <source>
        <dbReference type="ARBA" id="ARBA00023136"/>
    </source>
</evidence>
<feature type="domain" description="Major facilitator superfamily (MFS) profile" evidence="7">
    <location>
        <begin position="1"/>
        <end position="398"/>
    </location>
</feature>
<keyword evidence="9" id="KW-1185">Reference proteome</keyword>
<keyword evidence="5 6" id="KW-0472">Membrane</keyword>
<feature type="transmembrane region" description="Helical" evidence="6">
    <location>
        <begin position="12"/>
        <end position="30"/>
    </location>
</feature>
<accession>A0A9X3EB87</accession>
<gene>
    <name evidence="8" type="ORF">OUO13_02520</name>
</gene>
<dbReference type="GO" id="GO:0005886">
    <property type="term" value="C:plasma membrane"/>
    <property type="evidence" value="ECO:0007669"/>
    <property type="project" value="UniProtKB-SubCell"/>
</dbReference>
<feature type="transmembrane region" description="Helical" evidence="6">
    <location>
        <begin position="343"/>
        <end position="362"/>
    </location>
</feature>
<comment type="caution">
    <text evidence="8">The sequence shown here is derived from an EMBL/GenBank/DDBJ whole genome shotgun (WGS) entry which is preliminary data.</text>
</comment>
<feature type="transmembrane region" description="Helical" evidence="6">
    <location>
        <begin position="310"/>
        <end position="331"/>
    </location>
</feature>
<keyword evidence="3 6" id="KW-0812">Transmembrane</keyword>
<dbReference type="PANTHER" id="PTHR43124:SF3">
    <property type="entry name" value="CHLORAMPHENICOL EFFLUX PUMP RV0191"/>
    <property type="match status" value="1"/>
</dbReference>
<dbReference type="AlphaFoldDB" id="A0A9X3EB87"/>
<dbReference type="GO" id="GO:0022857">
    <property type="term" value="F:transmembrane transporter activity"/>
    <property type="evidence" value="ECO:0007669"/>
    <property type="project" value="InterPro"/>
</dbReference>
<dbReference type="InterPro" id="IPR050189">
    <property type="entry name" value="MFS_Efflux_Transporters"/>
</dbReference>
<name>A0A9X3EB87_9GAMM</name>
<dbReference type="InterPro" id="IPR020846">
    <property type="entry name" value="MFS_dom"/>
</dbReference>
<evidence type="ECO:0000313" key="8">
    <source>
        <dbReference type="EMBL" id="MCY0964050.1"/>
    </source>
</evidence>
<dbReference type="InterPro" id="IPR036259">
    <property type="entry name" value="MFS_trans_sf"/>
</dbReference>
<feature type="transmembrane region" description="Helical" evidence="6">
    <location>
        <begin position="160"/>
        <end position="178"/>
    </location>
</feature>
<organism evidence="8 9">
    <name type="scientific">Parathalassolituus penaei</name>
    <dbReference type="NCBI Taxonomy" id="2997323"/>
    <lineage>
        <taxon>Bacteria</taxon>
        <taxon>Pseudomonadati</taxon>
        <taxon>Pseudomonadota</taxon>
        <taxon>Gammaproteobacteria</taxon>
        <taxon>Oceanospirillales</taxon>
        <taxon>Oceanospirillaceae</taxon>
        <taxon>Parathalassolituus</taxon>
    </lineage>
</organism>
<sequence length="405" mass="42776">MPMTPTFAINQIISHGFGLFLFVAMVPLMQGDVNFSHWHLASAGALTQIAYLSGAVLLGAMMHRLNSGTVLLATAAVTTTLLFSMMWVQAPEVILAMLAVMAFTAAISWGAIVELSGRYGQPQRRATGLSIAASGTAWGYSINGLLILVIVPWLGWRAGWLVAGLSGGMCMLLTWLMLRRVMAATAVVEGQSRSDSLSSAQVSDALPMRRLLLSVLCERTSAWAFWLLFMVGLTTIPFSTWLNTWFAEQSLPADLGGYTWTVIGLTGMVSGLLMGKLADHKGHAVALLLMTLLFALGMFGLIIAPANAALLAGLGYGLMYFPIWGVIGSWVGNHYSPKAAMQISGLGMVAFGAGGASGNLLAGAIQQITGNLSGLYQLIAVGSLILVVMALVIYSTERTLTPAGA</sequence>
<dbReference type="EMBL" id="JAPNOA010000009">
    <property type="protein sequence ID" value="MCY0964050.1"/>
    <property type="molecule type" value="Genomic_DNA"/>
</dbReference>
<feature type="transmembrane region" description="Helical" evidence="6">
    <location>
        <begin position="129"/>
        <end position="154"/>
    </location>
</feature>
<feature type="transmembrane region" description="Helical" evidence="6">
    <location>
        <begin position="70"/>
        <end position="88"/>
    </location>
</feature>
<evidence type="ECO:0000313" key="9">
    <source>
        <dbReference type="Proteomes" id="UP001150830"/>
    </source>
</evidence>
<feature type="transmembrane region" description="Helical" evidence="6">
    <location>
        <begin position="285"/>
        <end position="304"/>
    </location>
</feature>
<protein>
    <submittedName>
        <fullName evidence="8">MFS transporter</fullName>
    </submittedName>
</protein>
<feature type="transmembrane region" description="Helical" evidence="6">
    <location>
        <begin position="223"/>
        <end position="243"/>
    </location>
</feature>
<proteinExistence type="predicted"/>
<evidence type="ECO:0000256" key="2">
    <source>
        <dbReference type="ARBA" id="ARBA00022475"/>
    </source>
</evidence>